<keyword evidence="11" id="KW-0051">Antiviral defense</keyword>
<keyword evidence="5" id="KW-0949">S-adenosyl-L-methionine</keyword>
<evidence type="ECO:0000256" key="11">
    <source>
        <dbReference type="ARBA" id="ARBA00023118"/>
    </source>
</evidence>
<keyword evidence="3" id="KW-0004">4Fe-4S</keyword>
<dbReference type="InterPro" id="IPR013785">
    <property type="entry name" value="Aldolase_TIM"/>
</dbReference>
<dbReference type="SFLD" id="SFLDG01088">
    <property type="entry name" value="antiviral_proteins"/>
    <property type="match status" value="1"/>
</dbReference>
<reference evidence="18" key="1">
    <citation type="submission" date="2015-11" db="EMBL/GenBank/DDBJ databases">
        <title>De novo transcriptome assembly of four potential Pierce s Disease insect vectors from Arizona vineyards.</title>
        <authorList>
            <person name="Tassone E.E."/>
        </authorList>
    </citation>
    <scope>NUCLEOTIDE SEQUENCE</scope>
</reference>
<evidence type="ECO:0000256" key="6">
    <source>
        <dbReference type="ARBA" id="ARBA00022723"/>
    </source>
</evidence>
<dbReference type="GO" id="GO:0005789">
    <property type="term" value="C:endoplasmic reticulum membrane"/>
    <property type="evidence" value="ECO:0007669"/>
    <property type="project" value="UniProtKB-SubCell"/>
</dbReference>
<comment type="subcellular location">
    <subcellularLocation>
        <location evidence="2">Endoplasmic reticulum membrane</location>
        <topology evidence="2">Peripheral membrane protein</topology>
        <orientation evidence="2">Cytoplasmic side</orientation>
    </subcellularLocation>
</comment>
<evidence type="ECO:0000256" key="10">
    <source>
        <dbReference type="ARBA" id="ARBA00023014"/>
    </source>
</evidence>
<sequence length="355" mass="40825">MLNCDLNFVMAYLNNFKMIQFFTEIINCVSKIIHFLTNNFKSFIYSDKSFCSVLKRKFPGNEQIIPRSVNYHFTRKCNYQCGFCFHTALTSYVLPLEEAKRGLTMLKTAGMEKINFSGGEPFIHEGGEYLGKLVQFCKQDLKLPSVSIVSNGSMIRESWFKKYGAYLDILAISCDSFMESTNKAIGRGQGGRSHINKLRQIYDWCVTYRVAFKVNTVVNTYNIEEDMAENIVGLNPVRWKVFQCLLLEGENAGPAALRNAERFYISDQQFQAFLERHSHVPCLVPENNVKMQNSYLILDEYMRFLDCRSGAKKPSLSLLDVGVASALDQSGFDEKMFRKRGGVYTWSKKDLLFDW</sequence>
<dbReference type="Gene3D" id="3.20.20.70">
    <property type="entry name" value="Aldolase class I"/>
    <property type="match status" value="1"/>
</dbReference>
<dbReference type="PROSITE" id="PS51918">
    <property type="entry name" value="RADICAL_SAM"/>
    <property type="match status" value="1"/>
</dbReference>
<keyword evidence="4" id="KW-0399">Innate immunity</keyword>
<dbReference type="PANTHER" id="PTHR21339">
    <property type="entry name" value="RADICAL S-ADENOSYL METHIONINE DOMAIN-CONTAINING PROTEIN 2"/>
    <property type="match status" value="1"/>
</dbReference>
<dbReference type="NCBIfam" id="NF038283">
    <property type="entry name" value="viperin_w_prok"/>
    <property type="match status" value="1"/>
</dbReference>
<dbReference type="InterPro" id="IPR058240">
    <property type="entry name" value="rSAM_sf"/>
</dbReference>
<dbReference type="EMBL" id="GEBQ01010534">
    <property type="protein sequence ID" value="JAT29443.1"/>
    <property type="molecule type" value="Transcribed_RNA"/>
</dbReference>
<dbReference type="PANTHER" id="PTHR21339:SF0">
    <property type="entry name" value="S-ADENOSYLMETHIONINE-DEPENDENT NUCLEOTIDE DEHYDRATASE RSAD2"/>
    <property type="match status" value="1"/>
</dbReference>
<dbReference type="SFLD" id="SFLDG01067">
    <property type="entry name" value="SPASM/twitch_domain_containing"/>
    <property type="match status" value="1"/>
</dbReference>
<evidence type="ECO:0000256" key="2">
    <source>
        <dbReference type="ARBA" id="ARBA00004397"/>
    </source>
</evidence>
<comment type="similarity">
    <text evidence="13">Belongs to the radical SAM superfamily. RSAD2 family.</text>
</comment>
<feature type="domain" description="Radical SAM core" evidence="17">
    <location>
        <begin position="63"/>
        <end position="283"/>
    </location>
</feature>
<dbReference type="GO" id="GO:0051607">
    <property type="term" value="P:defense response to virus"/>
    <property type="evidence" value="ECO:0007669"/>
    <property type="project" value="UniProtKB-KW"/>
</dbReference>
<keyword evidence="6" id="KW-0479">Metal-binding</keyword>
<comment type="cofactor">
    <cofactor evidence="1">
        <name>[4Fe-4S] cluster</name>
        <dbReference type="ChEBI" id="CHEBI:49883"/>
    </cofactor>
</comment>
<keyword evidence="8" id="KW-0391">Immunity</keyword>
<dbReference type="GO" id="GO:0046872">
    <property type="term" value="F:metal ion binding"/>
    <property type="evidence" value="ECO:0007669"/>
    <property type="project" value="UniProtKB-KW"/>
</dbReference>
<dbReference type="SMART" id="SM00729">
    <property type="entry name" value="Elp3"/>
    <property type="match status" value="1"/>
</dbReference>
<dbReference type="Pfam" id="PF04055">
    <property type="entry name" value="Radical_SAM"/>
    <property type="match status" value="1"/>
</dbReference>
<evidence type="ECO:0000256" key="1">
    <source>
        <dbReference type="ARBA" id="ARBA00001966"/>
    </source>
</evidence>
<accession>A0A1B6M0I6</accession>
<evidence type="ECO:0000256" key="12">
    <source>
        <dbReference type="ARBA" id="ARBA00023136"/>
    </source>
</evidence>
<evidence type="ECO:0000256" key="5">
    <source>
        <dbReference type="ARBA" id="ARBA00022691"/>
    </source>
</evidence>
<evidence type="ECO:0000256" key="7">
    <source>
        <dbReference type="ARBA" id="ARBA00022824"/>
    </source>
</evidence>
<dbReference type="NCBIfam" id="TIGR04278">
    <property type="entry name" value="viperin"/>
    <property type="match status" value="1"/>
</dbReference>
<name>A0A1B6M0I6_9HEMI</name>
<evidence type="ECO:0000256" key="14">
    <source>
        <dbReference type="ARBA" id="ARBA00035038"/>
    </source>
</evidence>
<dbReference type="SUPFAM" id="SSF102114">
    <property type="entry name" value="Radical SAM enzymes"/>
    <property type="match status" value="1"/>
</dbReference>
<keyword evidence="12" id="KW-0472">Membrane</keyword>
<evidence type="ECO:0000256" key="3">
    <source>
        <dbReference type="ARBA" id="ARBA00022485"/>
    </source>
</evidence>
<dbReference type="SFLD" id="SFLDF00318">
    <property type="entry name" value="Viperin"/>
    <property type="match status" value="1"/>
</dbReference>
<dbReference type="InterPro" id="IPR051196">
    <property type="entry name" value="RSAD2/Viperin_antiviral"/>
</dbReference>
<dbReference type="GO" id="GO:0003824">
    <property type="term" value="F:catalytic activity"/>
    <property type="evidence" value="ECO:0007669"/>
    <property type="project" value="InterPro"/>
</dbReference>
<dbReference type="GO" id="GO:0005811">
    <property type="term" value="C:lipid droplet"/>
    <property type="evidence" value="ECO:0007669"/>
    <property type="project" value="InterPro"/>
</dbReference>
<dbReference type="InterPro" id="IPR006638">
    <property type="entry name" value="Elp3/MiaA/NifB-like_rSAM"/>
</dbReference>
<evidence type="ECO:0000259" key="17">
    <source>
        <dbReference type="PROSITE" id="PS51918"/>
    </source>
</evidence>
<dbReference type="SFLD" id="SFLDS00029">
    <property type="entry name" value="Radical_SAM"/>
    <property type="match status" value="1"/>
</dbReference>
<evidence type="ECO:0000256" key="4">
    <source>
        <dbReference type="ARBA" id="ARBA00022588"/>
    </source>
</evidence>
<proteinExistence type="inferred from homology"/>
<evidence type="ECO:0000256" key="15">
    <source>
        <dbReference type="ARBA" id="ARBA00035040"/>
    </source>
</evidence>
<dbReference type="CDD" id="cd01335">
    <property type="entry name" value="Radical_SAM"/>
    <property type="match status" value="1"/>
</dbReference>
<dbReference type="AlphaFoldDB" id="A0A1B6M0I6"/>
<evidence type="ECO:0000256" key="8">
    <source>
        <dbReference type="ARBA" id="ARBA00022859"/>
    </source>
</evidence>
<keyword evidence="7" id="KW-0256">Endoplasmic reticulum</keyword>
<dbReference type="InterPro" id="IPR007197">
    <property type="entry name" value="rSAM"/>
</dbReference>
<evidence type="ECO:0000256" key="16">
    <source>
        <dbReference type="ARBA" id="ARBA00035042"/>
    </source>
</evidence>
<dbReference type="GO" id="GO:0045087">
    <property type="term" value="P:innate immune response"/>
    <property type="evidence" value="ECO:0007669"/>
    <property type="project" value="UniProtKB-KW"/>
</dbReference>
<evidence type="ECO:0000256" key="13">
    <source>
        <dbReference type="ARBA" id="ARBA00035008"/>
    </source>
</evidence>
<organism evidence="18">
    <name type="scientific">Graphocephala atropunctata</name>
    <dbReference type="NCBI Taxonomy" id="36148"/>
    <lineage>
        <taxon>Eukaryota</taxon>
        <taxon>Metazoa</taxon>
        <taxon>Ecdysozoa</taxon>
        <taxon>Arthropoda</taxon>
        <taxon>Hexapoda</taxon>
        <taxon>Insecta</taxon>
        <taxon>Pterygota</taxon>
        <taxon>Neoptera</taxon>
        <taxon>Paraneoptera</taxon>
        <taxon>Hemiptera</taxon>
        <taxon>Auchenorrhyncha</taxon>
        <taxon>Membracoidea</taxon>
        <taxon>Cicadellidae</taxon>
        <taxon>Cicadellinae</taxon>
        <taxon>Cicadellini</taxon>
        <taxon>Graphocephala</taxon>
    </lineage>
</organism>
<gene>
    <name evidence="18" type="ORF">g.32420</name>
</gene>
<evidence type="ECO:0000256" key="9">
    <source>
        <dbReference type="ARBA" id="ARBA00023004"/>
    </source>
</evidence>
<keyword evidence="10" id="KW-0411">Iron-sulfur</keyword>
<keyword evidence="9" id="KW-0408">Iron</keyword>
<protein>
    <recommendedName>
        <fullName evidence="14">S-adenosylmethionine-dependent nucleotide dehydratase RSAD2</fullName>
    </recommendedName>
    <alternativeName>
        <fullName evidence="15">Radical S-adenosyl methionine domain-containing protein 2</fullName>
    </alternativeName>
    <alternativeName>
        <fullName evidence="16">Virus inhibitory protein, endoplasmic reticulum-associated, interferon-inducible</fullName>
    </alternativeName>
</protein>
<dbReference type="GO" id="GO:0051539">
    <property type="term" value="F:4 iron, 4 sulfur cluster binding"/>
    <property type="evidence" value="ECO:0007669"/>
    <property type="project" value="UniProtKB-KW"/>
</dbReference>
<evidence type="ECO:0000313" key="18">
    <source>
        <dbReference type="EMBL" id="JAT29443.1"/>
    </source>
</evidence>
<dbReference type="InterPro" id="IPR026372">
    <property type="entry name" value="RSAD2"/>
</dbReference>